<dbReference type="RefSeq" id="WP_169154871.1">
    <property type="nucleotide sequence ID" value="NZ_CAWPJE010000010.1"/>
</dbReference>
<sequence length="123" mass="13165">MPEEVKPNPSEAPTQDAQLAAENIVSGQEKAPSVDIEKDYQAAQQFSVSEIDRTGEGAKAAQKATAPKQELHDPEQTKIQANSTGNPDDYIDIAKEIGGSKTEAVTNVTDDLVEKAKEKGQSK</sequence>
<evidence type="ECO:0000313" key="3">
    <source>
        <dbReference type="Proteomes" id="UP000718564"/>
    </source>
</evidence>
<protein>
    <submittedName>
        <fullName evidence="2">Uncharacterized protein</fullName>
    </submittedName>
</protein>
<feature type="region of interest" description="Disordered" evidence="1">
    <location>
        <begin position="53"/>
        <end position="88"/>
    </location>
</feature>
<feature type="region of interest" description="Disordered" evidence="1">
    <location>
        <begin position="1"/>
        <end position="35"/>
    </location>
</feature>
<comment type="caution">
    <text evidence="2">The sequence shown here is derived from an EMBL/GenBank/DDBJ whole genome shotgun (WGS) entry which is preliminary data.</text>
</comment>
<accession>A0ABX1P6N5</accession>
<keyword evidence="3" id="KW-1185">Reference proteome</keyword>
<evidence type="ECO:0000256" key="1">
    <source>
        <dbReference type="SAM" id="MobiDB-lite"/>
    </source>
</evidence>
<proteinExistence type="predicted"/>
<evidence type="ECO:0000313" key="2">
    <source>
        <dbReference type="EMBL" id="NMG19601.1"/>
    </source>
</evidence>
<name>A0ABX1P6N5_9CYAN</name>
<dbReference type="EMBL" id="QMEB01000051">
    <property type="protein sequence ID" value="NMG19601.1"/>
    <property type="molecule type" value="Genomic_DNA"/>
</dbReference>
<dbReference type="Proteomes" id="UP000718564">
    <property type="component" value="Unassembled WGS sequence"/>
</dbReference>
<reference evidence="2 3" key="1">
    <citation type="submission" date="2018-06" db="EMBL/GenBank/DDBJ databases">
        <title>Comparative genomics of Brasilonema spp. strains.</title>
        <authorList>
            <person name="Alvarenga D.O."/>
            <person name="Fiore M.F."/>
            <person name="Varani A.M."/>
        </authorList>
    </citation>
    <scope>NUCLEOTIDE SEQUENCE [LARGE SCALE GENOMIC DNA]</scope>
    <source>
        <strain evidence="2 3">SPC951</strain>
    </source>
</reference>
<gene>
    <name evidence="2" type="ORF">DP116_09045</name>
</gene>
<organism evidence="2 3">
    <name type="scientific">Brasilonema bromeliae SPC951</name>
    <dbReference type="NCBI Taxonomy" id="385972"/>
    <lineage>
        <taxon>Bacteria</taxon>
        <taxon>Bacillati</taxon>
        <taxon>Cyanobacteriota</taxon>
        <taxon>Cyanophyceae</taxon>
        <taxon>Nostocales</taxon>
        <taxon>Scytonemataceae</taxon>
        <taxon>Brasilonema</taxon>
        <taxon>Bromeliae group (in: Brasilonema)</taxon>
    </lineage>
</organism>
<feature type="compositionally biased region" description="Low complexity" evidence="1">
    <location>
        <begin position="57"/>
        <end position="68"/>
    </location>
</feature>
<feature type="compositionally biased region" description="Polar residues" evidence="1">
    <location>
        <begin position="77"/>
        <end position="86"/>
    </location>
</feature>